<sequence>MNQPTDPQWLRHPAVDLTGDAGGQIADFLSLAGDISFARDCAASYVRWERGDATAGGEQVDDMIKRALWTSCCIAYRRVFTSGKGYIPGKPRTRPTETFVAALNPEQLAAHEEVLDTANKHIAHRVSDLEQILVQVVLQPPPFPRDIATITTQLLHFMGPTIEMAETFIPVCDLLLAGTQQQEASFRQGVREDLQRDHLDAMYEAIAAQNAGENSSGE</sequence>
<dbReference type="EMBL" id="FUFA01000002">
    <property type="protein sequence ID" value="SPM33101.1"/>
    <property type="molecule type" value="Genomic_DNA"/>
</dbReference>
<dbReference type="Proteomes" id="UP000240988">
    <property type="component" value="Unassembled WGS sequence"/>
</dbReference>
<name>A0A2U3NNM3_9MYCO</name>
<dbReference type="OrthoDB" id="4753671at2"/>
<dbReference type="RefSeq" id="WP_077086498.1">
    <property type="nucleotide sequence ID" value="NZ_LT721901.1"/>
</dbReference>
<dbReference type="STRING" id="1841860.GCA_900157375_00906"/>
<protein>
    <submittedName>
        <fullName evidence="1">Uncharacterized protein</fullName>
    </submittedName>
</protein>
<proteinExistence type="predicted"/>
<organism evidence="1 2">
    <name type="scientific">Mycobacterium rhizamassiliense</name>
    <dbReference type="NCBI Taxonomy" id="1841860"/>
    <lineage>
        <taxon>Bacteria</taxon>
        <taxon>Bacillati</taxon>
        <taxon>Actinomycetota</taxon>
        <taxon>Actinomycetes</taxon>
        <taxon>Mycobacteriales</taxon>
        <taxon>Mycobacteriaceae</taxon>
        <taxon>Mycobacterium</taxon>
    </lineage>
</organism>
<keyword evidence="2" id="KW-1185">Reference proteome</keyword>
<reference evidence="1 2" key="1">
    <citation type="submission" date="2017-01" db="EMBL/GenBank/DDBJ databases">
        <authorList>
            <consortium name="Urmite Genomes"/>
        </authorList>
    </citation>
    <scope>NUCLEOTIDE SEQUENCE [LARGE SCALE GENOMIC DNA]</scope>
    <source>
        <strain evidence="1 2">AB57</strain>
    </source>
</reference>
<evidence type="ECO:0000313" key="2">
    <source>
        <dbReference type="Proteomes" id="UP000240988"/>
    </source>
</evidence>
<gene>
    <name evidence="1" type="ORF">MRAB57_904</name>
</gene>
<evidence type="ECO:0000313" key="1">
    <source>
        <dbReference type="EMBL" id="SPM33101.1"/>
    </source>
</evidence>
<dbReference type="AlphaFoldDB" id="A0A2U3NNM3"/>
<accession>A0A2U3NNM3</accession>